<reference evidence="3" key="1">
    <citation type="journal article" date="2019" name="Int. J. Syst. Evol. Microbiol.">
        <title>The Global Catalogue of Microorganisms (GCM) 10K type strain sequencing project: providing services to taxonomists for standard genome sequencing and annotation.</title>
        <authorList>
            <consortium name="The Broad Institute Genomics Platform"/>
            <consortium name="The Broad Institute Genome Sequencing Center for Infectious Disease"/>
            <person name="Wu L."/>
            <person name="Ma J."/>
        </authorList>
    </citation>
    <scope>NUCLEOTIDE SEQUENCE [LARGE SCALE GENOMIC DNA]</scope>
    <source>
        <strain evidence="3">KCTC 42280</strain>
    </source>
</reference>
<keyword evidence="1" id="KW-0472">Membrane</keyword>
<comment type="caution">
    <text evidence="2">The sequence shown here is derived from an EMBL/GenBank/DDBJ whole genome shotgun (WGS) entry which is preliminary data.</text>
</comment>
<dbReference type="Proteomes" id="UP000610203">
    <property type="component" value="Unassembled WGS sequence"/>
</dbReference>
<keyword evidence="1" id="KW-1133">Transmembrane helix</keyword>
<sequence>MNRLTMRDRTPFVGLQSQSGAVLIVVLLVLVMIIIFGIIAVRQSTTDLKVATADQVGKLLFQSNDAAFMKVEKEDRILSSQASSTDTLNEYMSQAGMEGSEVSFCVRPRGDKLFSVLELSKRNKTGGLESSNGYCDPNSSDSYVSEGRLMTQMTFVRPIDIDTQLAWAQEVEGTSSNDLEKPNASGKGTVECTEVVGYATSIVPALSKAPLGNASSTGTSTLSGCLKQPRTGTNTVDTCLEALDIPFQTQVQTYSNQSVGPNCIASTS</sequence>
<protein>
    <recommendedName>
        <fullName evidence="4">Pilus assembly protein PilX</fullName>
    </recommendedName>
</protein>
<name>A0ABQ3GQ37_9GAMM</name>
<keyword evidence="3" id="KW-1185">Reference proteome</keyword>
<feature type="transmembrane region" description="Helical" evidence="1">
    <location>
        <begin position="21"/>
        <end position="41"/>
    </location>
</feature>
<keyword evidence="1" id="KW-0812">Transmembrane</keyword>
<organism evidence="2 3">
    <name type="scientific">Psychrobacter glaciei</name>
    <dbReference type="NCBI Taxonomy" id="619771"/>
    <lineage>
        <taxon>Bacteria</taxon>
        <taxon>Pseudomonadati</taxon>
        <taxon>Pseudomonadota</taxon>
        <taxon>Gammaproteobacteria</taxon>
        <taxon>Moraxellales</taxon>
        <taxon>Moraxellaceae</taxon>
        <taxon>Psychrobacter</taxon>
    </lineage>
</organism>
<evidence type="ECO:0000313" key="2">
    <source>
        <dbReference type="EMBL" id="GHD30532.1"/>
    </source>
</evidence>
<dbReference type="EMBL" id="BMZR01000002">
    <property type="protein sequence ID" value="GHD30532.1"/>
    <property type="molecule type" value="Genomic_DNA"/>
</dbReference>
<evidence type="ECO:0008006" key="4">
    <source>
        <dbReference type="Google" id="ProtNLM"/>
    </source>
</evidence>
<proteinExistence type="predicted"/>
<evidence type="ECO:0000313" key="3">
    <source>
        <dbReference type="Proteomes" id="UP000610203"/>
    </source>
</evidence>
<evidence type="ECO:0000256" key="1">
    <source>
        <dbReference type="SAM" id="Phobius"/>
    </source>
</evidence>
<accession>A0ABQ3GQ37</accession>
<gene>
    <name evidence="2" type="ORF">GCM10016272_11380</name>
</gene>
<dbReference type="RefSeq" id="WP_189583022.1">
    <property type="nucleotide sequence ID" value="NZ_BMZR01000002.1"/>
</dbReference>